<organism evidence="8 9">
    <name type="scientific">Mesorhizobium dulcispinae</name>
    <dbReference type="NCBI Taxonomy" id="3072316"/>
    <lineage>
        <taxon>Bacteria</taxon>
        <taxon>Pseudomonadati</taxon>
        <taxon>Pseudomonadota</taxon>
        <taxon>Alphaproteobacteria</taxon>
        <taxon>Hyphomicrobiales</taxon>
        <taxon>Phyllobacteriaceae</taxon>
        <taxon>Mesorhizobium</taxon>
    </lineage>
</organism>
<comment type="similarity">
    <text evidence="2">Belongs to the oxygen-dependent FAD-linked oxidoreductase family.</text>
</comment>
<protein>
    <submittedName>
        <fullName evidence="8">FAD-binding oxidoreductase</fullName>
    </submittedName>
</protein>
<feature type="domain" description="FAD-binding PCMH-type" evidence="7">
    <location>
        <begin position="106"/>
        <end position="276"/>
    </location>
</feature>
<evidence type="ECO:0000256" key="6">
    <source>
        <dbReference type="SAM" id="MobiDB-lite"/>
    </source>
</evidence>
<dbReference type="PROSITE" id="PS00862">
    <property type="entry name" value="OX2_COVAL_FAD"/>
    <property type="match status" value="1"/>
</dbReference>
<keyword evidence="4" id="KW-0274">FAD</keyword>
<dbReference type="InterPro" id="IPR050416">
    <property type="entry name" value="FAD-linked_Oxidoreductase"/>
</dbReference>
<dbReference type="InterPro" id="IPR016166">
    <property type="entry name" value="FAD-bd_PCMH"/>
</dbReference>
<evidence type="ECO:0000256" key="3">
    <source>
        <dbReference type="ARBA" id="ARBA00022630"/>
    </source>
</evidence>
<name>A0ABU4XIX6_9HYPH</name>
<evidence type="ECO:0000313" key="9">
    <source>
        <dbReference type="Proteomes" id="UP001271780"/>
    </source>
</evidence>
<keyword evidence="3" id="KW-0285">Flavoprotein</keyword>
<dbReference type="InterPro" id="IPR006094">
    <property type="entry name" value="Oxid_FAD_bind_N"/>
</dbReference>
<evidence type="ECO:0000259" key="7">
    <source>
        <dbReference type="PROSITE" id="PS51387"/>
    </source>
</evidence>
<comment type="cofactor">
    <cofactor evidence="1">
        <name>FAD</name>
        <dbReference type="ChEBI" id="CHEBI:57692"/>
    </cofactor>
</comment>
<dbReference type="InterPro" id="IPR036318">
    <property type="entry name" value="FAD-bd_PCMH-like_sf"/>
</dbReference>
<dbReference type="InterPro" id="IPR016167">
    <property type="entry name" value="FAD-bd_PCMH_sub1"/>
</dbReference>
<evidence type="ECO:0000256" key="2">
    <source>
        <dbReference type="ARBA" id="ARBA00005466"/>
    </source>
</evidence>
<dbReference type="PROSITE" id="PS51387">
    <property type="entry name" value="FAD_PCMH"/>
    <property type="match status" value="1"/>
</dbReference>
<feature type="region of interest" description="Disordered" evidence="6">
    <location>
        <begin position="1"/>
        <end position="23"/>
    </location>
</feature>
<proteinExistence type="inferred from homology"/>
<dbReference type="RefSeq" id="WP_320327795.1">
    <property type="nucleotide sequence ID" value="NZ_JAVIIZ010000014.1"/>
</dbReference>
<evidence type="ECO:0000256" key="4">
    <source>
        <dbReference type="ARBA" id="ARBA00022827"/>
    </source>
</evidence>
<dbReference type="PANTHER" id="PTHR42973:SF39">
    <property type="entry name" value="FAD-BINDING PCMH-TYPE DOMAIN-CONTAINING PROTEIN"/>
    <property type="match status" value="1"/>
</dbReference>
<sequence>MPGGRLEGVQGAERRDIPHAGSVDEFCSSSSEEFRFCRRLGPMRPCFLSEPRATAMEIPRQTDALSGRSHSSNAAIEQLRQGLRGEMVLPTDAAYNQARVVWNGAIDKRPAAIVFCADPDDVVRAVTYARSQGSLVAVRSGGHNVAGLSVCDDGVVIDLSRMKKIVVDPERRIARAEAGLNLGEFDAATQAHGLATTMGINSDTGIAGLTLGGGFGKLGRKHGLSCDNLIAAEIVTADGRPLRTSAGEHPDLFWALRGGGGNFGIVTAFEYRLHPLGPALLVGSVLHAYDQAREAMRFYDKFSRDAPDELSVDAALVTLPSGDRAFSISACYVGSPEAGEPVIAPLMKFGSPIESRLQAVPYLQIQSAVDSLFPRGRRYYWKAQFLREIGDGAVEALLDSYAKAPTRSSLLVFQQVGGAIARVPVPHSPYANRDAALDCFPIAIWDDPADDEANIRWARELWNAVRPFSTGGVYANNLGDEGEERVRDAYGENYARLAAIKKQYDPTNFFRLNQNIRPG</sequence>
<dbReference type="InterPro" id="IPR012951">
    <property type="entry name" value="BBE"/>
</dbReference>
<gene>
    <name evidence="8" type="ORF">RFM27_21780</name>
</gene>
<dbReference type="SUPFAM" id="SSF56176">
    <property type="entry name" value="FAD-binding/transporter-associated domain-like"/>
    <property type="match status" value="1"/>
</dbReference>
<dbReference type="Pfam" id="PF01565">
    <property type="entry name" value="FAD_binding_4"/>
    <property type="match status" value="1"/>
</dbReference>
<dbReference type="Proteomes" id="UP001271780">
    <property type="component" value="Unassembled WGS sequence"/>
</dbReference>
<dbReference type="Gene3D" id="3.30.465.10">
    <property type="match status" value="1"/>
</dbReference>
<comment type="caution">
    <text evidence="8">The sequence shown here is derived from an EMBL/GenBank/DDBJ whole genome shotgun (WGS) entry which is preliminary data.</text>
</comment>
<accession>A0ABU4XIX6</accession>
<dbReference type="PANTHER" id="PTHR42973">
    <property type="entry name" value="BINDING OXIDOREDUCTASE, PUTATIVE (AFU_ORTHOLOGUE AFUA_1G17690)-RELATED"/>
    <property type="match status" value="1"/>
</dbReference>
<dbReference type="EMBL" id="JAVIIZ010000014">
    <property type="protein sequence ID" value="MDX8474721.1"/>
    <property type="molecule type" value="Genomic_DNA"/>
</dbReference>
<evidence type="ECO:0000256" key="1">
    <source>
        <dbReference type="ARBA" id="ARBA00001974"/>
    </source>
</evidence>
<keyword evidence="5" id="KW-0560">Oxidoreductase</keyword>
<evidence type="ECO:0000313" key="8">
    <source>
        <dbReference type="EMBL" id="MDX8474721.1"/>
    </source>
</evidence>
<keyword evidence="9" id="KW-1185">Reference proteome</keyword>
<evidence type="ECO:0000256" key="5">
    <source>
        <dbReference type="ARBA" id="ARBA00023002"/>
    </source>
</evidence>
<reference evidence="8 9" key="1">
    <citation type="submission" date="2023-08" db="EMBL/GenBank/DDBJ databases">
        <title>Implementing the SeqCode for naming new Mesorhizobium species isolated from Vachellia karroo root nodules.</title>
        <authorList>
            <person name="Van Lill M."/>
        </authorList>
    </citation>
    <scope>NUCLEOTIDE SEQUENCE [LARGE SCALE GENOMIC DNA]</scope>
    <source>
        <strain evidence="8 9">VK23A</strain>
    </source>
</reference>
<dbReference type="Pfam" id="PF08031">
    <property type="entry name" value="BBE"/>
    <property type="match status" value="1"/>
</dbReference>
<dbReference type="InterPro" id="IPR016169">
    <property type="entry name" value="FAD-bd_PCMH_sub2"/>
</dbReference>
<dbReference type="InterPro" id="IPR006093">
    <property type="entry name" value="Oxy_OxRdtase_FAD_BS"/>
</dbReference>
<dbReference type="Gene3D" id="3.40.462.20">
    <property type="match status" value="1"/>
</dbReference>
<dbReference type="Gene3D" id="3.30.43.10">
    <property type="entry name" value="Uridine Diphospho-n-acetylenolpyruvylglucosamine Reductase, domain 2"/>
    <property type="match status" value="1"/>
</dbReference>